<dbReference type="Proteomes" id="UP000515679">
    <property type="component" value="Chromosome"/>
</dbReference>
<evidence type="ECO:0000313" key="3">
    <source>
        <dbReference type="Proteomes" id="UP000515679"/>
    </source>
</evidence>
<reference evidence="2 3" key="1">
    <citation type="submission" date="2019-07" db="EMBL/GenBank/DDBJ databases">
        <authorList>
            <person name="Kim J.K."/>
            <person name="Cheong H.-M."/>
            <person name="Choi Y."/>
            <person name="Hwang K.J."/>
            <person name="Lee S."/>
            <person name="Choi C."/>
        </authorList>
    </citation>
    <scope>NUCLEOTIDE SEQUENCE [LARGE SCALE GENOMIC DNA]</scope>
    <source>
        <strain evidence="2 3">KS 22</strain>
    </source>
</reference>
<dbReference type="InterPro" id="IPR041664">
    <property type="entry name" value="AAA_16"/>
</dbReference>
<accession>A0A7G5BYL5</accession>
<dbReference type="SUPFAM" id="SSF52540">
    <property type="entry name" value="P-loop containing nucleoside triphosphate hydrolases"/>
    <property type="match status" value="1"/>
</dbReference>
<keyword evidence="2" id="KW-0547">Nucleotide-binding</keyword>
<dbReference type="Pfam" id="PF13191">
    <property type="entry name" value="AAA_16"/>
    <property type="match status" value="1"/>
</dbReference>
<dbReference type="EMBL" id="CP041969">
    <property type="protein sequence ID" value="QMV42049.1"/>
    <property type="molecule type" value="Genomic_DNA"/>
</dbReference>
<keyword evidence="3" id="KW-1185">Reference proteome</keyword>
<name>A0A7G5BYL5_9BACL</name>
<dbReference type="InterPro" id="IPR027417">
    <property type="entry name" value="P-loop_NTPase"/>
</dbReference>
<dbReference type="Gene3D" id="3.40.50.300">
    <property type="entry name" value="P-loop containing nucleotide triphosphate hydrolases"/>
    <property type="match status" value="1"/>
</dbReference>
<evidence type="ECO:0000313" key="2">
    <source>
        <dbReference type="EMBL" id="QMV42049.1"/>
    </source>
</evidence>
<organism evidence="2 3">
    <name type="scientific">Cohnella cholangitidis</name>
    <dbReference type="NCBI Taxonomy" id="2598458"/>
    <lineage>
        <taxon>Bacteria</taxon>
        <taxon>Bacillati</taxon>
        <taxon>Bacillota</taxon>
        <taxon>Bacilli</taxon>
        <taxon>Bacillales</taxon>
        <taxon>Paenibacillaceae</taxon>
        <taxon>Cohnella</taxon>
    </lineage>
</organism>
<dbReference type="InterPro" id="IPR053159">
    <property type="entry name" value="Hybrid_Histidine_Kinase"/>
</dbReference>
<evidence type="ECO:0000259" key="1">
    <source>
        <dbReference type="Pfam" id="PF13191"/>
    </source>
</evidence>
<gene>
    <name evidence="2" type="ORF">FPL14_13210</name>
</gene>
<feature type="domain" description="Orc1-like AAA ATPase" evidence="1">
    <location>
        <begin position="4"/>
        <end position="185"/>
    </location>
</feature>
<dbReference type="GO" id="GO:0005524">
    <property type="term" value="F:ATP binding"/>
    <property type="evidence" value="ECO:0007669"/>
    <property type="project" value="UniProtKB-KW"/>
</dbReference>
<proteinExistence type="predicted"/>
<sequence>MSAVEQLEAGLEQAVQGSNAFRWVTGPEGVGKTSLVHKLQSSVVRQGGRFVAGKCEPFRQAERYEPLLQAMRQWVYQLWSEPADVITRLKANLQAEFGQEARTIVSLWPEAKRLFGSEAEGTSVSDDVKGWDRFGELLPGLIRCMAESKPPLVLTIDNLEWADDGTHAVIRSLAREETVPGLLLIGACRTEGRKSPGWPRDGARILRNA</sequence>
<dbReference type="AlphaFoldDB" id="A0A7G5BYL5"/>
<dbReference type="KEGG" id="cchl:FPL14_13210"/>
<dbReference type="PANTHER" id="PTHR43642:SF1">
    <property type="entry name" value="HYBRID SIGNAL TRANSDUCTION HISTIDINE KINASE G"/>
    <property type="match status" value="1"/>
</dbReference>
<dbReference type="PANTHER" id="PTHR43642">
    <property type="entry name" value="HYBRID SIGNAL TRANSDUCTION HISTIDINE KINASE G"/>
    <property type="match status" value="1"/>
</dbReference>
<protein>
    <submittedName>
        <fullName evidence="2">ATP-binding protein</fullName>
    </submittedName>
</protein>
<dbReference type="RefSeq" id="WP_182303976.1">
    <property type="nucleotide sequence ID" value="NZ_CP041969.1"/>
</dbReference>
<keyword evidence="2" id="KW-0067">ATP-binding</keyword>